<dbReference type="Proteomes" id="UP000624404">
    <property type="component" value="Unassembled WGS sequence"/>
</dbReference>
<evidence type="ECO:0000256" key="6">
    <source>
        <dbReference type="SAM" id="Phobius"/>
    </source>
</evidence>
<feature type="region of interest" description="Disordered" evidence="5">
    <location>
        <begin position="804"/>
        <end position="827"/>
    </location>
</feature>
<sequence>MAMLPSSLLLLIYALSTCVNAEFSLTSQVTSFIPSCAQVCFESFVQDNYPTSVCGDTPTLDCLCENGSKSTYTVGEGAVQCIMSEASVGFCNGDDSSNATVLKAYEMCNSDSSALPNTHSTLTATLVLQSGSASIVQIAPVATTSASGSMATTLSTSASPTTPSSTTASSTTASSTTDVKSSTGVPQPAAATSVTSSQEKSKPVLSTGQIAGIVVAGVGGVVLAVVVILLFACMRRKRQANRDSGYLPFQQEPTMSIKSQSHFGIAKPIAPSPASVSTRGPTPIAPFLGARMHPRGGQQSPDPFSQRNGIPENIGLAMTSESPQNNSLTPMGYTEDLFQRGPSPLLPERPTLTLQVPSQQKFNNIHNATYQQPSTFAGNNRQSAATQFEDEDTCSTAVACEAPWNAASYGSMSKETVPRQPNPAHYRLPRLQGELSPNETETIINSYKDPLVEPDFYVPPLNLQRNFSQPRRPENTMKPVSRNSSVKDPSTATSSVYSARSHIRQPSSNEVEKLNSLMQSNPSFRRVLRKSAHNPGGPYDQNRASRTSIGSMTSFETIDSINPELQELSGDNNLSPVAESPSGSLNAAGKSPVKYPKIKGNLSQRHSRNRARTRTSIITNFPAPPPISIESPVCPPTTYSNKPWQEAEIAAQKLRMTSLGLSPGNHLAPGSHNSSITIRKSNDFFSPTVLTSRSPPPPIPLPLPPNTRQRDISPGIMSGGSGKRNAPPAPLNLASASNSNTNRSQSKWRVLPDNNDDTSTNSSTITPPQQTSPTIPSPHWRPQILTGILRKDSVQSLHNKNTINLDNQTENQLQSQSIHPNPSIQEPEVSSIYSQETRNFTYDPRLTQMTTISNIKAQGQGQAADSHTTSNINLDFNFNQAPKTNIHTNTNTNGKSITHTKNDGSSQAITINTNADNPSLPKTPGWVPKLTPTRRGNDLFLNVQ</sequence>
<dbReference type="GO" id="GO:0071944">
    <property type="term" value="C:cell periphery"/>
    <property type="evidence" value="ECO:0007669"/>
    <property type="project" value="UniProtKB-ARBA"/>
</dbReference>
<name>A0A8H2VQ69_9HELO</name>
<dbReference type="PANTHER" id="PTHR15549:SF33">
    <property type="entry name" value="MEMBRANE PROTEIN WSC4, PUTATIVE (AFU_ORTHOLOGUE AFUA_5G09020)-RELATED"/>
    <property type="match status" value="1"/>
</dbReference>
<feature type="signal peptide" evidence="7">
    <location>
        <begin position="1"/>
        <end position="21"/>
    </location>
</feature>
<evidence type="ECO:0000256" key="1">
    <source>
        <dbReference type="ARBA" id="ARBA00004167"/>
    </source>
</evidence>
<keyword evidence="2 6" id="KW-0812">Transmembrane</keyword>
<gene>
    <name evidence="8" type="ORF">SCLTRI_LOCUS2370</name>
</gene>
<protein>
    <submittedName>
        <fullName evidence="8">B06110cb-e228-4821-98a2-106818da480c</fullName>
    </submittedName>
</protein>
<dbReference type="EMBL" id="CAJHIA010000008">
    <property type="protein sequence ID" value="CAD6442589.1"/>
    <property type="molecule type" value="Genomic_DNA"/>
</dbReference>
<evidence type="ECO:0000313" key="8">
    <source>
        <dbReference type="EMBL" id="CAD6442589.1"/>
    </source>
</evidence>
<keyword evidence="7" id="KW-0732">Signal</keyword>
<dbReference type="InterPro" id="IPR051694">
    <property type="entry name" value="Immunoregulatory_rcpt-like"/>
</dbReference>
<feature type="compositionally biased region" description="Low complexity" evidence="5">
    <location>
        <begin position="151"/>
        <end position="183"/>
    </location>
</feature>
<feature type="compositionally biased region" description="Pro residues" evidence="5">
    <location>
        <begin position="694"/>
        <end position="705"/>
    </location>
</feature>
<feature type="compositionally biased region" description="Polar residues" evidence="5">
    <location>
        <begin position="569"/>
        <end position="585"/>
    </location>
</feature>
<organism evidence="8 9">
    <name type="scientific">Sclerotinia trifoliorum</name>
    <dbReference type="NCBI Taxonomy" id="28548"/>
    <lineage>
        <taxon>Eukaryota</taxon>
        <taxon>Fungi</taxon>
        <taxon>Dikarya</taxon>
        <taxon>Ascomycota</taxon>
        <taxon>Pezizomycotina</taxon>
        <taxon>Leotiomycetes</taxon>
        <taxon>Helotiales</taxon>
        <taxon>Sclerotiniaceae</taxon>
        <taxon>Sclerotinia</taxon>
    </lineage>
</organism>
<dbReference type="GO" id="GO:0016020">
    <property type="term" value="C:membrane"/>
    <property type="evidence" value="ECO:0007669"/>
    <property type="project" value="UniProtKB-SubCell"/>
</dbReference>
<keyword evidence="4 6" id="KW-0472">Membrane</keyword>
<feature type="region of interest" description="Disordered" evidence="5">
    <location>
        <begin position="687"/>
        <end position="781"/>
    </location>
</feature>
<feature type="compositionally biased region" description="Polar residues" evidence="5">
    <location>
        <begin position="319"/>
        <end position="329"/>
    </location>
</feature>
<evidence type="ECO:0000256" key="2">
    <source>
        <dbReference type="ARBA" id="ARBA00022692"/>
    </source>
</evidence>
<feature type="region of interest" description="Disordered" evidence="5">
    <location>
        <begin position="529"/>
        <end position="548"/>
    </location>
</feature>
<feature type="compositionally biased region" description="Low complexity" evidence="5">
    <location>
        <begin position="757"/>
        <end position="778"/>
    </location>
</feature>
<evidence type="ECO:0000313" key="9">
    <source>
        <dbReference type="Proteomes" id="UP000624404"/>
    </source>
</evidence>
<feature type="transmembrane region" description="Helical" evidence="6">
    <location>
        <begin position="210"/>
        <end position="232"/>
    </location>
</feature>
<keyword evidence="3 6" id="KW-1133">Transmembrane helix</keyword>
<feature type="region of interest" description="Disordered" evidence="5">
    <location>
        <begin position="566"/>
        <end position="612"/>
    </location>
</feature>
<dbReference type="AlphaFoldDB" id="A0A8H2VQ69"/>
<reference evidence="8" key="1">
    <citation type="submission" date="2020-10" db="EMBL/GenBank/DDBJ databases">
        <authorList>
            <person name="Kusch S."/>
        </authorList>
    </citation>
    <scope>NUCLEOTIDE SEQUENCE</scope>
    <source>
        <strain evidence="8">SwB9</strain>
    </source>
</reference>
<keyword evidence="9" id="KW-1185">Reference proteome</keyword>
<evidence type="ECO:0000256" key="4">
    <source>
        <dbReference type="ARBA" id="ARBA00023136"/>
    </source>
</evidence>
<feature type="region of interest" description="Disordered" evidence="5">
    <location>
        <begin position="151"/>
        <end position="202"/>
    </location>
</feature>
<feature type="compositionally biased region" description="Polar residues" evidence="5">
    <location>
        <begin position="481"/>
        <end position="509"/>
    </location>
</feature>
<feature type="region of interest" description="Disordered" evidence="5">
    <location>
        <begin position="317"/>
        <end position="344"/>
    </location>
</feature>
<evidence type="ECO:0000256" key="7">
    <source>
        <dbReference type="SAM" id="SignalP"/>
    </source>
</evidence>
<accession>A0A8H2VQ69</accession>
<feature type="region of interest" description="Disordered" evidence="5">
    <location>
        <begin position="463"/>
        <end position="510"/>
    </location>
</feature>
<feature type="compositionally biased region" description="Polar residues" evidence="5">
    <location>
        <begin position="190"/>
        <end position="202"/>
    </location>
</feature>
<dbReference type="PANTHER" id="PTHR15549">
    <property type="entry name" value="PAIRED IMMUNOGLOBULIN-LIKE TYPE 2 RECEPTOR"/>
    <property type="match status" value="1"/>
</dbReference>
<evidence type="ECO:0000256" key="3">
    <source>
        <dbReference type="ARBA" id="ARBA00022989"/>
    </source>
</evidence>
<proteinExistence type="predicted"/>
<evidence type="ECO:0000256" key="5">
    <source>
        <dbReference type="SAM" id="MobiDB-lite"/>
    </source>
</evidence>
<feature type="compositionally biased region" description="Polar residues" evidence="5">
    <location>
        <begin position="804"/>
        <end position="824"/>
    </location>
</feature>
<dbReference type="OrthoDB" id="3946741at2759"/>
<comment type="subcellular location">
    <subcellularLocation>
        <location evidence="1">Membrane</location>
        <topology evidence="1">Single-pass membrane protein</topology>
    </subcellularLocation>
</comment>
<comment type="caution">
    <text evidence="8">The sequence shown here is derived from an EMBL/GenBank/DDBJ whole genome shotgun (WGS) entry which is preliminary data.</text>
</comment>
<feature type="chain" id="PRO_5034865157" evidence="7">
    <location>
        <begin position="22"/>
        <end position="944"/>
    </location>
</feature>
<feature type="compositionally biased region" description="Low complexity" evidence="5">
    <location>
        <begin position="731"/>
        <end position="740"/>
    </location>
</feature>